<sequence length="174" mass="19327">MRGKRFAPSGIILKNKIIIITLLIILIILLRFLYFYGKNKALSAIPKDGNMKFTVQFCSANLIQNNSVGNKWSYEVKINGKKIKEGRKINITATTKEKISLSASAKEHDFVPDTGVGGIGVNIVDLKLAEKNTYSIDVTVAENKGIYAGNTAIWKFNFSVIRKVSLSDIVKNIF</sequence>
<evidence type="ECO:0000313" key="2">
    <source>
        <dbReference type="EMBL" id="GCD12796.1"/>
    </source>
</evidence>
<organism evidence="2 3">
    <name type="scientific">Clostridium tagluense</name>
    <dbReference type="NCBI Taxonomy" id="360422"/>
    <lineage>
        <taxon>Bacteria</taxon>
        <taxon>Bacillati</taxon>
        <taxon>Bacillota</taxon>
        <taxon>Clostridia</taxon>
        <taxon>Eubacteriales</taxon>
        <taxon>Clostridiaceae</taxon>
        <taxon>Clostridium</taxon>
    </lineage>
</organism>
<protein>
    <submittedName>
        <fullName evidence="2">Uncharacterized protein</fullName>
    </submittedName>
</protein>
<dbReference type="EMBL" id="BHYK01000041">
    <property type="protein sequence ID" value="GCD12796.1"/>
    <property type="molecule type" value="Genomic_DNA"/>
</dbReference>
<dbReference type="OrthoDB" id="2678699at2"/>
<proteinExistence type="predicted"/>
<keyword evidence="1" id="KW-0812">Transmembrane</keyword>
<gene>
    <name evidence="2" type="ORF">Ctaglu_44190</name>
</gene>
<evidence type="ECO:0000313" key="3">
    <source>
        <dbReference type="Proteomes" id="UP000287872"/>
    </source>
</evidence>
<dbReference type="Proteomes" id="UP000287872">
    <property type="component" value="Unassembled WGS sequence"/>
</dbReference>
<name>A0A401UTF8_9CLOT</name>
<comment type="caution">
    <text evidence="2">The sequence shown here is derived from an EMBL/GenBank/DDBJ whole genome shotgun (WGS) entry which is preliminary data.</text>
</comment>
<accession>A0A401UTF8</accession>
<keyword evidence="3" id="KW-1185">Reference proteome</keyword>
<evidence type="ECO:0000256" key="1">
    <source>
        <dbReference type="SAM" id="Phobius"/>
    </source>
</evidence>
<dbReference type="AlphaFoldDB" id="A0A401UTF8"/>
<dbReference type="RefSeq" id="WP_125005764.1">
    <property type="nucleotide sequence ID" value="NZ_BHYK01000041.1"/>
</dbReference>
<keyword evidence="1" id="KW-0472">Membrane</keyword>
<feature type="transmembrane region" description="Helical" evidence="1">
    <location>
        <begin position="17"/>
        <end position="37"/>
    </location>
</feature>
<keyword evidence="1" id="KW-1133">Transmembrane helix</keyword>
<reference evidence="2 3" key="1">
    <citation type="submission" date="2018-11" db="EMBL/GenBank/DDBJ databases">
        <title>Genome sequencing and assembly of Clostridium tagluense strain A121.</title>
        <authorList>
            <person name="Murakami T."/>
            <person name="Segawa T."/>
            <person name="Shcherbakova V.A."/>
            <person name="Mori H."/>
            <person name="Yoshimura Y."/>
        </authorList>
    </citation>
    <scope>NUCLEOTIDE SEQUENCE [LARGE SCALE GENOMIC DNA]</scope>
    <source>
        <strain evidence="2 3">A121</strain>
    </source>
</reference>